<dbReference type="InterPro" id="IPR008705">
    <property type="entry name" value="Nanos/Xcar2"/>
</dbReference>
<sequence>MTMISFFHYQYCDILLDFHKIEDCPLKDELMFIDDQLTSRTQSTTPSSSSTTNYDQYIDQYSKSSGRHHQPHQHQHTIAPMFTIPKRARPCSYCSQSGHVLRDDTGRVECPRLRAHTCEFCSATGDVAHTIAYCPWAAHFSSFLDELDPNVQRSIVMARKDHLAQIRRVTLERNQPIHHHQPQPKRNRRKRKDNRHSNANMGECKQQIRHQRILL</sequence>
<evidence type="ECO:0000256" key="6">
    <source>
        <dbReference type="ARBA" id="ARBA00022845"/>
    </source>
</evidence>
<dbReference type="GO" id="GO:0003723">
    <property type="term" value="F:RNA binding"/>
    <property type="evidence" value="ECO:0007669"/>
    <property type="project" value="UniProtKB-UniRule"/>
</dbReference>
<evidence type="ECO:0000256" key="4">
    <source>
        <dbReference type="ARBA" id="ARBA00022771"/>
    </source>
</evidence>
<proteinExistence type="inferred from homology"/>
<evidence type="ECO:0000256" key="8">
    <source>
        <dbReference type="PROSITE-ProRule" id="PRU00855"/>
    </source>
</evidence>
<dbReference type="InterPro" id="IPR024161">
    <property type="entry name" value="Znf_nanos-typ"/>
</dbReference>
<dbReference type="Pfam" id="PF05741">
    <property type="entry name" value="zf-nanos"/>
    <property type="match status" value="1"/>
</dbReference>
<evidence type="ECO:0000313" key="12">
    <source>
        <dbReference type="Proteomes" id="UP001142055"/>
    </source>
</evidence>
<keyword evidence="6 8" id="KW-0810">Translation regulation</keyword>
<keyword evidence="3" id="KW-0479">Metal-binding</keyword>
<comment type="caution">
    <text evidence="11">The sequence shown here is derived from an EMBL/GenBank/DDBJ whole genome shotgun (WGS) entry which is preliminary data.</text>
</comment>
<gene>
    <name evidence="11" type="ORF">RDWZM_006514</name>
</gene>
<keyword evidence="2" id="KW-0963">Cytoplasm</keyword>
<dbReference type="OrthoDB" id="5864971at2759"/>
<evidence type="ECO:0000256" key="7">
    <source>
        <dbReference type="ARBA" id="ARBA00022884"/>
    </source>
</evidence>
<evidence type="ECO:0000256" key="3">
    <source>
        <dbReference type="ARBA" id="ARBA00022723"/>
    </source>
</evidence>
<dbReference type="OMA" id="ESHTISY"/>
<dbReference type="Proteomes" id="UP001142055">
    <property type="component" value="Chromosome 2"/>
</dbReference>
<reference evidence="11" key="1">
    <citation type="submission" date="2022-12" db="EMBL/GenBank/DDBJ databases">
        <title>Genome assemblies of Blomia tropicalis.</title>
        <authorList>
            <person name="Cui Y."/>
        </authorList>
    </citation>
    <scope>NUCLEOTIDE SEQUENCE</scope>
    <source>
        <tissue evidence="11">Adult mites</tissue>
    </source>
</reference>
<dbReference type="InterPro" id="IPR038129">
    <property type="entry name" value="Nanos_sf"/>
</dbReference>
<dbReference type="GO" id="GO:0006417">
    <property type="term" value="P:regulation of translation"/>
    <property type="evidence" value="ECO:0007669"/>
    <property type="project" value="UniProtKB-UniRule"/>
</dbReference>
<keyword evidence="4 8" id="KW-0863">Zinc-finger</keyword>
<organism evidence="11 12">
    <name type="scientific">Blomia tropicalis</name>
    <name type="common">Mite</name>
    <dbReference type="NCBI Taxonomy" id="40697"/>
    <lineage>
        <taxon>Eukaryota</taxon>
        <taxon>Metazoa</taxon>
        <taxon>Ecdysozoa</taxon>
        <taxon>Arthropoda</taxon>
        <taxon>Chelicerata</taxon>
        <taxon>Arachnida</taxon>
        <taxon>Acari</taxon>
        <taxon>Acariformes</taxon>
        <taxon>Sarcoptiformes</taxon>
        <taxon>Astigmata</taxon>
        <taxon>Glycyphagoidea</taxon>
        <taxon>Echimyopodidae</taxon>
        <taxon>Blomia</taxon>
    </lineage>
</organism>
<keyword evidence="12" id="KW-1185">Reference proteome</keyword>
<accession>A0A9Q0M815</accession>
<dbReference type="GO" id="GO:0008270">
    <property type="term" value="F:zinc ion binding"/>
    <property type="evidence" value="ECO:0007669"/>
    <property type="project" value="UniProtKB-KW"/>
</dbReference>
<keyword evidence="5" id="KW-0862">Zinc</keyword>
<dbReference type="Gene3D" id="4.10.60.30">
    <property type="entry name" value="Nanos, RNA-binding domain"/>
    <property type="match status" value="1"/>
</dbReference>
<feature type="region of interest" description="Disordered" evidence="9">
    <location>
        <begin position="170"/>
        <end position="207"/>
    </location>
</feature>
<evidence type="ECO:0000256" key="9">
    <source>
        <dbReference type="SAM" id="MobiDB-lite"/>
    </source>
</evidence>
<evidence type="ECO:0000259" key="10">
    <source>
        <dbReference type="PROSITE" id="PS51522"/>
    </source>
</evidence>
<feature type="compositionally biased region" description="Basic residues" evidence="9">
    <location>
        <begin position="176"/>
        <end position="194"/>
    </location>
</feature>
<keyword evidence="7 8" id="KW-0694">RNA-binding</keyword>
<evidence type="ECO:0000313" key="11">
    <source>
        <dbReference type="EMBL" id="KAJ6220702.1"/>
    </source>
</evidence>
<evidence type="ECO:0000256" key="5">
    <source>
        <dbReference type="ARBA" id="ARBA00022833"/>
    </source>
</evidence>
<dbReference type="EMBL" id="JAPWDV010000002">
    <property type="protein sequence ID" value="KAJ6220702.1"/>
    <property type="molecule type" value="Genomic_DNA"/>
</dbReference>
<dbReference type="AlphaFoldDB" id="A0A9Q0M815"/>
<dbReference type="PANTHER" id="PTHR12887">
    <property type="entry name" value="NANOS PROTEIN"/>
    <property type="match status" value="1"/>
</dbReference>
<name>A0A9Q0M815_BLOTA</name>
<comment type="similarity">
    <text evidence="8">Belongs to the nanos family.</text>
</comment>
<dbReference type="GO" id="GO:0005737">
    <property type="term" value="C:cytoplasm"/>
    <property type="evidence" value="ECO:0007669"/>
    <property type="project" value="UniProtKB-SubCell"/>
</dbReference>
<comment type="subcellular location">
    <subcellularLocation>
        <location evidence="1">Cytoplasm</location>
    </subcellularLocation>
</comment>
<dbReference type="PROSITE" id="PS51522">
    <property type="entry name" value="ZF_NANOS"/>
    <property type="match status" value="1"/>
</dbReference>
<evidence type="ECO:0000256" key="2">
    <source>
        <dbReference type="ARBA" id="ARBA00022490"/>
    </source>
</evidence>
<protein>
    <recommendedName>
        <fullName evidence="10">Nanos-type domain-containing protein</fullName>
    </recommendedName>
</protein>
<feature type="domain" description="Nanos-type" evidence="10">
    <location>
        <begin position="86"/>
        <end position="136"/>
    </location>
</feature>
<evidence type="ECO:0000256" key="1">
    <source>
        <dbReference type="ARBA" id="ARBA00004496"/>
    </source>
</evidence>